<keyword evidence="2" id="KW-1185">Reference proteome</keyword>
<dbReference type="NCBIfam" id="TIGR01636">
    <property type="entry name" value="phage_rinA"/>
    <property type="match status" value="1"/>
</dbReference>
<organism evidence="1 2">
    <name type="scientific">Ligilactobacillus pabuli</name>
    <dbReference type="NCBI Taxonomy" id="2886039"/>
    <lineage>
        <taxon>Bacteria</taxon>
        <taxon>Bacillati</taxon>
        <taxon>Bacillota</taxon>
        <taxon>Bacilli</taxon>
        <taxon>Lactobacillales</taxon>
        <taxon>Lactobacillaceae</taxon>
        <taxon>Ligilactobacillus</taxon>
    </lineage>
</organism>
<comment type="caution">
    <text evidence="1">The sequence shown here is derived from an EMBL/GenBank/DDBJ whole genome shotgun (WGS) entry which is preliminary data.</text>
</comment>
<evidence type="ECO:0000313" key="1">
    <source>
        <dbReference type="EMBL" id="GKS80719.1"/>
    </source>
</evidence>
<proteinExistence type="predicted"/>
<dbReference type="EMBL" id="BQXH01000003">
    <property type="protein sequence ID" value="GKS80719.1"/>
    <property type="molecule type" value="Genomic_DNA"/>
</dbReference>
<dbReference type="RefSeq" id="WP_244054497.1">
    <property type="nucleotide sequence ID" value="NZ_BQXH01000003.1"/>
</dbReference>
<evidence type="ECO:0000313" key="2">
    <source>
        <dbReference type="Proteomes" id="UP001055149"/>
    </source>
</evidence>
<name>A0ABQ5JF89_9LACO</name>
<protein>
    <recommendedName>
        <fullName evidence="3">Transcriptional regulator</fullName>
    </recommendedName>
</protein>
<evidence type="ECO:0008006" key="3">
    <source>
        <dbReference type="Google" id="ProtNLM"/>
    </source>
</evidence>
<reference evidence="1" key="1">
    <citation type="journal article" date="2022" name="Int. J. Syst. Evol. Microbiol.">
        <title>A novel species of lactic acid bacteria, Ligilactobacillus pabuli sp. nov., isolated from alfalfa silage.</title>
        <authorList>
            <person name="Tohno M."/>
            <person name="Tanizawa Y."/>
            <person name="Sawada H."/>
            <person name="Sakamoto M."/>
            <person name="Ohkuma M."/>
            <person name="Kobayashi H."/>
        </authorList>
    </citation>
    <scope>NUCLEOTIDE SEQUENCE</scope>
    <source>
        <strain evidence="1">AF129</strain>
    </source>
</reference>
<dbReference type="Proteomes" id="UP001055149">
    <property type="component" value="Unassembled WGS sequence"/>
</dbReference>
<gene>
    <name evidence="1" type="ORF">LPAF129_04040</name>
</gene>
<dbReference type="InterPro" id="IPR006523">
    <property type="entry name" value="RinA"/>
</dbReference>
<accession>A0ABQ5JF89</accession>
<sequence>MATRDEAIQAIKRYPDYERDRRRRELELRYPFDKYPDENIGGGRAQNVRDESLENEVSRVLSDPKLIELERNKNVVESVLRQCVDKQVRSLLDKATYDIIYEFYFAEVKRYNAQAIADKVGLSRARVYARKNAFIDEVQKELTKRDKNETKRP</sequence>